<organism evidence="1 2">
    <name type="scientific">Clostridium hominis</name>
    <dbReference type="NCBI Taxonomy" id="2763036"/>
    <lineage>
        <taxon>Bacteria</taxon>
        <taxon>Bacillati</taxon>
        <taxon>Bacillota</taxon>
        <taxon>Clostridia</taxon>
        <taxon>Eubacteriales</taxon>
        <taxon>Clostridiaceae</taxon>
        <taxon>Clostridium</taxon>
    </lineage>
</organism>
<keyword evidence="2" id="KW-1185">Reference proteome</keyword>
<gene>
    <name evidence="1" type="ORF">H8S20_07175</name>
</gene>
<sequence>MKEREMKIVKEMIEKGMGKHRYSGQEALVRLSIKIPAKNISQLVEKLKKLSIIPMMIFKHQRGLTIEWWAINNQLIFGKDNYLSLIEEFLNYVEGIAFNEWIFDLGCLDDSLPFTLNHRNKDLMVIVNPKFTVENFNNTGEIEIIDETQ</sequence>
<reference evidence="1 2" key="1">
    <citation type="submission" date="2020-08" db="EMBL/GenBank/DDBJ databases">
        <title>Genome public.</title>
        <authorList>
            <person name="Liu C."/>
            <person name="Sun Q."/>
        </authorList>
    </citation>
    <scope>NUCLEOTIDE SEQUENCE [LARGE SCALE GENOMIC DNA]</scope>
    <source>
        <strain evidence="1 2">NSJ-6</strain>
    </source>
</reference>
<accession>A0ABR7DCT1</accession>
<dbReference type="EMBL" id="JACOOO010000013">
    <property type="protein sequence ID" value="MBC5628668.1"/>
    <property type="molecule type" value="Genomic_DNA"/>
</dbReference>
<comment type="caution">
    <text evidence="1">The sequence shown here is derived from an EMBL/GenBank/DDBJ whole genome shotgun (WGS) entry which is preliminary data.</text>
</comment>
<name>A0ABR7DCT1_9CLOT</name>
<dbReference type="RefSeq" id="WP_186859658.1">
    <property type="nucleotide sequence ID" value="NZ_JACOOO010000013.1"/>
</dbReference>
<evidence type="ECO:0000313" key="1">
    <source>
        <dbReference type="EMBL" id="MBC5628668.1"/>
    </source>
</evidence>
<proteinExistence type="predicted"/>
<dbReference type="Proteomes" id="UP000596929">
    <property type="component" value="Unassembled WGS sequence"/>
</dbReference>
<protein>
    <submittedName>
        <fullName evidence="1">Uncharacterized protein</fullName>
    </submittedName>
</protein>
<evidence type="ECO:0000313" key="2">
    <source>
        <dbReference type="Proteomes" id="UP000596929"/>
    </source>
</evidence>